<organism evidence="2 3">
    <name type="scientific">Mucilaginibacter corticis</name>
    <dbReference type="NCBI Taxonomy" id="2597670"/>
    <lineage>
        <taxon>Bacteria</taxon>
        <taxon>Pseudomonadati</taxon>
        <taxon>Bacteroidota</taxon>
        <taxon>Sphingobacteriia</taxon>
        <taxon>Sphingobacteriales</taxon>
        <taxon>Sphingobacteriaceae</taxon>
        <taxon>Mucilaginibacter</taxon>
    </lineage>
</organism>
<dbReference type="Gene3D" id="3.10.620.30">
    <property type="match status" value="1"/>
</dbReference>
<comment type="caution">
    <text evidence="2">The sequence shown here is derived from an EMBL/GenBank/DDBJ whole genome shotgun (WGS) entry which is preliminary data.</text>
</comment>
<evidence type="ECO:0000259" key="1">
    <source>
        <dbReference type="Pfam" id="PF01841"/>
    </source>
</evidence>
<dbReference type="InterPro" id="IPR002931">
    <property type="entry name" value="Transglutaminase-like"/>
</dbReference>
<dbReference type="EMBL" id="VLPK01000006">
    <property type="protein sequence ID" value="TSJ36532.1"/>
    <property type="molecule type" value="Genomic_DNA"/>
</dbReference>
<name>A0A556M9G1_9SPHI</name>
<sequence>MPIVDWIPTNVKYRIGFSNVEISAYDTVTQQAGVCRDFAHPGIALCRAHSIPARYFTAYH</sequence>
<dbReference type="AlphaFoldDB" id="A0A556M9G1"/>
<evidence type="ECO:0000313" key="3">
    <source>
        <dbReference type="Proteomes" id="UP000318733"/>
    </source>
</evidence>
<dbReference type="InterPro" id="IPR038765">
    <property type="entry name" value="Papain-like_cys_pep_sf"/>
</dbReference>
<proteinExistence type="predicted"/>
<protein>
    <submittedName>
        <fullName evidence="2">Transglutaminase family protein</fullName>
    </submittedName>
</protein>
<accession>A0A556M9G1</accession>
<dbReference type="Pfam" id="PF01841">
    <property type="entry name" value="Transglut_core"/>
    <property type="match status" value="1"/>
</dbReference>
<dbReference type="RefSeq" id="WP_144250499.1">
    <property type="nucleotide sequence ID" value="NZ_VLPK01000006.1"/>
</dbReference>
<reference evidence="2 3" key="1">
    <citation type="submission" date="2019-07" db="EMBL/GenBank/DDBJ databases">
        <authorList>
            <person name="Huq M.A."/>
        </authorList>
    </citation>
    <scope>NUCLEOTIDE SEQUENCE [LARGE SCALE GENOMIC DNA]</scope>
    <source>
        <strain evidence="2 3">MAH-19</strain>
    </source>
</reference>
<keyword evidence="3" id="KW-1185">Reference proteome</keyword>
<feature type="domain" description="Transglutaminase-like" evidence="1">
    <location>
        <begin position="3"/>
        <end position="59"/>
    </location>
</feature>
<evidence type="ECO:0000313" key="2">
    <source>
        <dbReference type="EMBL" id="TSJ36532.1"/>
    </source>
</evidence>
<dbReference type="SUPFAM" id="SSF54001">
    <property type="entry name" value="Cysteine proteinases"/>
    <property type="match status" value="1"/>
</dbReference>
<dbReference type="Proteomes" id="UP000318733">
    <property type="component" value="Unassembled WGS sequence"/>
</dbReference>
<dbReference type="PANTHER" id="PTHR33490:SF12">
    <property type="entry name" value="BLL5557 PROTEIN"/>
    <property type="match status" value="1"/>
</dbReference>
<gene>
    <name evidence="2" type="ORF">FO440_22135</name>
</gene>
<dbReference type="PANTHER" id="PTHR33490">
    <property type="entry name" value="BLR5614 PROTEIN-RELATED"/>
    <property type="match status" value="1"/>
</dbReference>
<dbReference type="OrthoDB" id="9804872at2"/>